<dbReference type="InterPro" id="IPR050117">
    <property type="entry name" value="MAPK"/>
</dbReference>
<dbReference type="GO" id="GO:0005524">
    <property type="term" value="F:ATP binding"/>
    <property type="evidence" value="ECO:0007669"/>
    <property type="project" value="UniProtKB-UniRule"/>
</dbReference>
<dbReference type="PROSITE" id="PS00107">
    <property type="entry name" value="PROTEIN_KINASE_ATP"/>
    <property type="match status" value="1"/>
</dbReference>
<keyword evidence="8 11" id="KW-0067">ATP-binding</keyword>
<feature type="binding site" evidence="11">
    <location>
        <position position="69"/>
    </location>
    <ligand>
        <name>ATP</name>
        <dbReference type="ChEBI" id="CHEBI:30616"/>
    </ligand>
</feature>
<dbReference type="SMART" id="SM00220">
    <property type="entry name" value="S_TKc"/>
    <property type="match status" value="1"/>
</dbReference>
<keyword evidence="6 11" id="KW-0547">Nucleotide-binding</keyword>
<dbReference type="PROSITE" id="PS50011">
    <property type="entry name" value="PROTEIN_KINASE_DOM"/>
    <property type="match status" value="1"/>
</dbReference>
<dbReference type="SUPFAM" id="SSF56112">
    <property type="entry name" value="Protein kinase-like (PK-like)"/>
    <property type="match status" value="1"/>
</dbReference>
<evidence type="ECO:0000259" key="13">
    <source>
        <dbReference type="PROSITE" id="PS50011"/>
    </source>
</evidence>
<comment type="catalytic activity">
    <reaction evidence="10">
        <text>L-seryl-[protein] + ATP = O-phospho-L-seryl-[protein] + ADP + H(+)</text>
        <dbReference type="Rhea" id="RHEA:17989"/>
        <dbReference type="Rhea" id="RHEA-COMP:9863"/>
        <dbReference type="Rhea" id="RHEA-COMP:11604"/>
        <dbReference type="ChEBI" id="CHEBI:15378"/>
        <dbReference type="ChEBI" id="CHEBI:29999"/>
        <dbReference type="ChEBI" id="CHEBI:30616"/>
        <dbReference type="ChEBI" id="CHEBI:83421"/>
        <dbReference type="ChEBI" id="CHEBI:456216"/>
        <dbReference type="EC" id="2.7.11.24"/>
    </reaction>
</comment>
<dbReference type="InterPro" id="IPR008271">
    <property type="entry name" value="Ser/Thr_kinase_AS"/>
</dbReference>
<evidence type="ECO:0000256" key="10">
    <source>
        <dbReference type="ARBA" id="ARBA00048312"/>
    </source>
</evidence>
<keyword evidence="7" id="KW-0418">Kinase</keyword>
<name>A0A6D2HX07_9BRAS</name>
<evidence type="ECO:0000256" key="2">
    <source>
        <dbReference type="ARBA" id="ARBA00012411"/>
    </source>
</evidence>
<dbReference type="OrthoDB" id="192887at2759"/>
<dbReference type="PROSITE" id="PS00108">
    <property type="entry name" value="PROTEIN_KINASE_ST"/>
    <property type="match status" value="1"/>
</dbReference>
<dbReference type="GO" id="GO:0004707">
    <property type="term" value="F:MAP kinase activity"/>
    <property type="evidence" value="ECO:0007669"/>
    <property type="project" value="UniProtKB-EC"/>
</dbReference>
<evidence type="ECO:0000256" key="11">
    <source>
        <dbReference type="PROSITE-ProRule" id="PRU10141"/>
    </source>
</evidence>
<keyword evidence="15" id="KW-1185">Reference proteome</keyword>
<dbReference type="InterPro" id="IPR000719">
    <property type="entry name" value="Prot_kinase_dom"/>
</dbReference>
<evidence type="ECO:0000256" key="7">
    <source>
        <dbReference type="ARBA" id="ARBA00022777"/>
    </source>
</evidence>
<evidence type="ECO:0000256" key="9">
    <source>
        <dbReference type="ARBA" id="ARBA00047592"/>
    </source>
</evidence>
<dbReference type="AlphaFoldDB" id="A0A6D2HX07"/>
<dbReference type="EMBL" id="CACVBM020000632">
    <property type="protein sequence ID" value="CAA7021576.1"/>
    <property type="molecule type" value="Genomic_DNA"/>
</dbReference>
<reference evidence="14" key="1">
    <citation type="submission" date="2020-01" db="EMBL/GenBank/DDBJ databases">
        <authorList>
            <person name="Mishra B."/>
        </authorList>
    </citation>
    <scope>NUCLEOTIDE SEQUENCE [LARGE SCALE GENOMIC DNA]</scope>
</reference>
<keyword evidence="4" id="KW-0597">Phosphoprotein</keyword>
<comment type="catalytic activity">
    <reaction evidence="9">
        <text>L-threonyl-[protein] + ATP = O-phospho-L-threonyl-[protein] + ADP + H(+)</text>
        <dbReference type="Rhea" id="RHEA:46608"/>
        <dbReference type="Rhea" id="RHEA-COMP:11060"/>
        <dbReference type="Rhea" id="RHEA-COMP:11605"/>
        <dbReference type="ChEBI" id="CHEBI:15378"/>
        <dbReference type="ChEBI" id="CHEBI:30013"/>
        <dbReference type="ChEBI" id="CHEBI:30616"/>
        <dbReference type="ChEBI" id="CHEBI:61977"/>
        <dbReference type="ChEBI" id="CHEBI:456216"/>
        <dbReference type="EC" id="2.7.11.24"/>
    </reaction>
</comment>
<evidence type="ECO:0000256" key="3">
    <source>
        <dbReference type="ARBA" id="ARBA00022527"/>
    </source>
</evidence>
<comment type="caution">
    <text evidence="14">The sequence shown here is derived from an EMBL/GenBank/DDBJ whole genome shotgun (WGS) entry which is preliminary data.</text>
</comment>
<dbReference type="InterPro" id="IPR017441">
    <property type="entry name" value="Protein_kinase_ATP_BS"/>
</dbReference>
<dbReference type="FunFam" id="3.30.200.20:FF:000046">
    <property type="entry name" value="Mitogen-activated protein kinase"/>
    <property type="match status" value="1"/>
</dbReference>
<evidence type="ECO:0000256" key="6">
    <source>
        <dbReference type="ARBA" id="ARBA00022741"/>
    </source>
</evidence>
<keyword evidence="5" id="KW-0808">Transferase</keyword>
<keyword evidence="3 12" id="KW-0723">Serine/threonine-protein kinase</keyword>
<evidence type="ECO:0000256" key="1">
    <source>
        <dbReference type="ARBA" id="ARBA00008832"/>
    </source>
</evidence>
<sequence>MKPDNDAEPEETHGEVTTDGKFERYNVLGQIFEVTAKYKPPTDPIGRGGYGFVCSVTNSETNERVAVKKIVNAFVNQTNAKRALREIKILRHLKHHDNIVKIKDVIVPRQRNAFREVYIGCELMEYDLLKVIKSNEVLTPAHHQYLLYQILRGLKYMHSADVLHRDLKPSNLLVGVEWNLKICDFGLARAISEGGVTSAQVGAGWYRAPELLLNSSGYTKAVDVWSVGCIFFELINRKPFFRGQDAGHQLRLLMELIGSPSEEYIGSLNENTKRYIRQFPWFPRQSFSEKFPNVPPLAIDLMKKFLTFDPRQRISVEEALAHPYLQSLHDITNEPECTTPFKFDIGQQSLTKKEARELIYREALDFNPEFQQE</sequence>
<dbReference type="PANTHER" id="PTHR24055">
    <property type="entry name" value="MITOGEN-ACTIVATED PROTEIN KINASE"/>
    <property type="match status" value="1"/>
</dbReference>
<dbReference type="Gene3D" id="3.30.200.20">
    <property type="entry name" value="Phosphorylase Kinase, domain 1"/>
    <property type="match status" value="1"/>
</dbReference>
<accession>A0A6D2HX07</accession>
<gene>
    <name evidence="14" type="ORF">MERR_LOCUS8811</name>
</gene>
<dbReference type="Proteomes" id="UP000467841">
    <property type="component" value="Unassembled WGS sequence"/>
</dbReference>
<evidence type="ECO:0000256" key="4">
    <source>
        <dbReference type="ARBA" id="ARBA00022553"/>
    </source>
</evidence>
<feature type="domain" description="Protein kinase" evidence="13">
    <location>
        <begin position="39"/>
        <end position="325"/>
    </location>
</feature>
<evidence type="ECO:0000313" key="14">
    <source>
        <dbReference type="EMBL" id="CAA7021576.1"/>
    </source>
</evidence>
<dbReference type="Gene3D" id="1.10.510.10">
    <property type="entry name" value="Transferase(Phosphotransferase) domain 1"/>
    <property type="match status" value="1"/>
</dbReference>
<evidence type="ECO:0000256" key="12">
    <source>
        <dbReference type="RuleBase" id="RU000304"/>
    </source>
</evidence>
<organism evidence="14 15">
    <name type="scientific">Microthlaspi erraticum</name>
    <dbReference type="NCBI Taxonomy" id="1685480"/>
    <lineage>
        <taxon>Eukaryota</taxon>
        <taxon>Viridiplantae</taxon>
        <taxon>Streptophyta</taxon>
        <taxon>Embryophyta</taxon>
        <taxon>Tracheophyta</taxon>
        <taxon>Spermatophyta</taxon>
        <taxon>Magnoliopsida</taxon>
        <taxon>eudicotyledons</taxon>
        <taxon>Gunneridae</taxon>
        <taxon>Pentapetalae</taxon>
        <taxon>rosids</taxon>
        <taxon>malvids</taxon>
        <taxon>Brassicales</taxon>
        <taxon>Brassicaceae</taxon>
        <taxon>Coluteocarpeae</taxon>
        <taxon>Microthlaspi</taxon>
    </lineage>
</organism>
<evidence type="ECO:0000256" key="8">
    <source>
        <dbReference type="ARBA" id="ARBA00022840"/>
    </source>
</evidence>
<evidence type="ECO:0000256" key="5">
    <source>
        <dbReference type="ARBA" id="ARBA00022679"/>
    </source>
</evidence>
<dbReference type="EC" id="2.7.11.24" evidence="2"/>
<dbReference type="InterPro" id="IPR011009">
    <property type="entry name" value="Kinase-like_dom_sf"/>
</dbReference>
<dbReference type="FunFam" id="1.10.510.10:FF:000098">
    <property type="entry name" value="Mitogen-activated protein kinase 1"/>
    <property type="match status" value="1"/>
</dbReference>
<comment type="similarity">
    <text evidence="1">Belongs to the protein kinase superfamily. CMGC Ser/Thr protein kinase family. MAP kinase subfamily.</text>
</comment>
<evidence type="ECO:0000313" key="15">
    <source>
        <dbReference type="Proteomes" id="UP000467841"/>
    </source>
</evidence>
<protein>
    <recommendedName>
        <fullName evidence="2">mitogen-activated protein kinase</fullName>
        <ecNumber evidence="2">2.7.11.24</ecNumber>
    </recommendedName>
</protein>
<proteinExistence type="inferred from homology"/>
<dbReference type="Pfam" id="PF00069">
    <property type="entry name" value="Pkinase"/>
    <property type="match status" value="1"/>
</dbReference>